<feature type="transmembrane region" description="Helical" evidence="1">
    <location>
        <begin position="9"/>
        <end position="30"/>
    </location>
</feature>
<feature type="transmembrane region" description="Helical" evidence="1">
    <location>
        <begin position="76"/>
        <end position="98"/>
    </location>
</feature>
<proteinExistence type="predicted"/>
<evidence type="ECO:0000313" key="3">
    <source>
        <dbReference type="Proteomes" id="UP001557484"/>
    </source>
</evidence>
<sequence>MSLHKVGRIVVAVVAAMLILIGLAYLLFPMEILSLTGQFTIDGDALIDVRATYGGIQLGLGLFLGIQLIKRENIIFSLFLLAVIFTSVGGIRLVSALVEEDLSYLHMLAALAEIASAAGCMLLSKSIAKKTN</sequence>
<feature type="transmembrane region" description="Helical" evidence="1">
    <location>
        <begin position="104"/>
        <end position="123"/>
    </location>
</feature>
<keyword evidence="3" id="KW-1185">Reference proteome</keyword>
<dbReference type="Pfam" id="PF14248">
    <property type="entry name" value="DUF4345"/>
    <property type="match status" value="1"/>
</dbReference>
<dbReference type="Proteomes" id="UP001557484">
    <property type="component" value="Unassembled WGS sequence"/>
</dbReference>
<keyword evidence="1" id="KW-0812">Transmembrane</keyword>
<gene>
    <name evidence="2" type="ORF">AB4875_07325</name>
</gene>
<dbReference type="RefSeq" id="WP_368375401.1">
    <property type="nucleotide sequence ID" value="NZ_JBFRYB010000001.1"/>
</dbReference>
<accession>A0ABV3TUM7</accession>
<keyword evidence="1" id="KW-0472">Membrane</keyword>
<comment type="caution">
    <text evidence="2">The sequence shown here is derived from an EMBL/GenBank/DDBJ whole genome shotgun (WGS) entry which is preliminary data.</text>
</comment>
<keyword evidence="1" id="KW-1133">Transmembrane helix</keyword>
<reference evidence="2 3" key="1">
    <citation type="journal article" date="2011" name="Int. J. Syst. Evol. Microbiol.">
        <title>Zhongshania antarctica gen. nov., sp. nov. and Zhongshania guokunii sp. nov., gammaproteobacteria respectively isolated from coastal attached (fast) ice and surface seawater of the Antarctic.</title>
        <authorList>
            <person name="Li H.J."/>
            <person name="Zhang X.Y."/>
            <person name="Chen C.X."/>
            <person name="Zhang Y.J."/>
            <person name="Gao Z.M."/>
            <person name="Yu Y."/>
            <person name="Chen X.L."/>
            <person name="Chen B."/>
            <person name="Zhang Y.Z."/>
        </authorList>
    </citation>
    <scope>NUCLEOTIDE SEQUENCE [LARGE SCALE GENOMIC DNA]</scope>
    <source>
        <strain evidence="2 3">R06B22</strain>
    </source>
</reference>
<name>A0ABV3TUM7_9GAMM</name>
<organism evidence="2 3">
    <name type="scientific">Zhongshania arctica</name>
    <dbReference type="NCBI Taxonomy" id="3238302"/>
    <lineage>
        <taxon>Bacteria</taxon>
        <taxon>Pseudomonadati</taxon>
        <taxon>Pseudomonadota</taxon>
        <taxon>Gammaproteobacteria</taxon>
        <taxon>Cellvibrionales</taxon>
        <taxon>Spongiibacteraceae</taxon>
        <taxon>Zhongshania</taxon>
    </lineage>
</organism>
<evidence type="ECO:0000313" key="2">
    <source>
        <dbReference type="EMBL" id="MEX1665295.1"/>
    </source>
</evidence>
<protein>
    <submittedName>
        <fullName evidence="2">DUF4345 family protein</fullName>
    </submittedName>
</protein>
<dbReference type="InterPro" id="IPR025597">
    <property type="entry name" value="DUF4345"/>
</dbReference>
<feature type="transmembrane region" description="Helical" evidence="1">
    <location>
        <begin position="50"/>
        <end position="69"/>
    </location>
</feature>
<evidence type="ECO:0000256" key="1">
    <source>
        <dbReference type="SAM" id="Phobius"/>
    </source>
</evidence>
<dbReference type="EMBL" id="JBFRYB010000001">
    <property type="protein sequence ID" value="MEX1665295.1"/>
    <property type="molecule type" value="Genomic_DNA"/>
</dbReference>